<feature type="transmembrane region" description="Helical" evidence="1">
    <location>
        <begin position="12"/>
        <end position="30"/>
    </location>
</feature>
<comment type="caution">
    <text evidence="2">The sequence shown here is derived from an EMBL/GenBank/DDBJ whole genome shotgun (WGS) entry which is preliminary data.</text>
</comment>
<protein>
    <submittedName>
        <fullName evidence="2">Uncharacterized protein</fullName>
    </submittedName>
</protein>
<dbReference type="EMBL" id="JAGUCO010000002">
    <property type="protein sequence ID" value="MBS2097495.1"/>
    <property type="molecule type" value="Genomic_DNA"/>
</dbReference>
<gene>
    <name evidence="2" type="ORF">KEM10_04330</name>
</gene>
<feature type="transmembrane region" description="Helical" evidence="1">
    <location>
        <begin position="37"/>
        <end position="57"/>
    </location>
</feature>
<keyword evidence="1" id="KW-0812">Transmembrane</keyword>
<evidence type="ECO:0000313" key="3">
    <source>
        <dbReference type="Proteomes" id="UP000708576"/>
    </source>
</evidence>
<sequence>MGTLELNLLGDIRLLFPIILISIISVYYLIKSRVLDSLLLSIGSLISLLLLVYQIFIYPDNQQSSYFFEIFISIERLLGILHVISAITFITGFLILILKQINKKEPSIEDAVDNIK</sequence>
<evidence type="ECO:0000256" key="1">
    <source>
        <dbReference type="SAM" id="Phobius"/>
    </source>
</evidence>
<keyword evidence="1" id="KW-1133">Transmembrane helix</keyword>
<dbReference type="Proteomes" id="UP000708576">
    <property type="component" value="Unassembled WGS sequence"/>
</dbReference>
<proteinExistence type="predicted"/>
<feature type="transmembrane region" description="Helical" evidence="1">
    <location>
        <begin position="77"/>
        <end position="98"/>
    </location>
</feature>
<accession>A0ABS5JRG5</accession>
<keyword evidence="1" id="KW-0472">Membrane</keyword>
<dbReference type="RefSeq" id="WP_212213969.1">
    <property type="nucleotide sequence ID" value="NZ_JAGUCO010000002.1"/>
</dbReference>
<keyword evidence="3" id="KW-1185">Reference proteome</keyword>
<reference evidence="2 3" key="1">
    <citation type="journal article" date="2015" name="Int. J. Syst. Evol. Microbiol.">
        <title>Carboxylicivirga linearis sp. nov., isolated from a sea cucumber culture pond.</title>
        <authorList>
            <person name="Wang F.Q."/>
            <person name="Zhou Y.X."/>
            <person name="Lin X.Z."/>
            <person name="Chen G.J."/>
            <person name="Du Z.J."/>
        </authorList>
    </citation>
    <scope>NUCLEOTIDE SEQUENCE [LARGE SCALE GENOMIC DNA]</scope>
    <source>
        <strain evidence="2 3">FB218</strain>
    </source>
</reference>
<name>A0ABS5JRG5_9BACT</name>
<organism evidence="2 3">
    <name type="scientific">Carboxylicivirga linearis</name>
    <dbReference type="NCBI Taxonomy" id="1628157"/>
    <lineage>
        <taxon>Bacteria</taxon>
        <taxon>Pseudomonadati</taxon>
        <taxon>Bacteroidota</taxon>
        <taxon>Bacteroidia</taxon>
        <taxon>Marinilabiliales</taxon>
        <taxon>Marinilabiliaceae</taxon>
        <taxon>Carboxylicivirga</taxon>
    </lineage>
</organism>
<evidence type="ECO:0000313" key="2">
    <source>
        <dbReference type="EMBL" id="MBS2097495.1"/>
    </source>
</evidence>